<evidence type="ECO:0000256" key="1">
    <source>
        <dbReference type="ARBA" id="ARBA00023015"/>
    </source>
</evidence>
<dbReference type="GO" id="GO:0003677">
    <property type="term" value="F:DNA binding"/>
    <property type="evidence" value="ECO:0007669"/>
    <property type="project" value="UniProtKB-KW"/>
</dbReference>
<dbReference type="InterPro" id="IPR001845">
    <property type="entry name" value="HTH_ArsR_DNA-bd_dom"/>
</dbReference>
<accession>A0A220UDP4</accession>
<proteinExistence type="predicted"/>
<evidence type="ECO:0000256" key="2">
    <source>
        <dbReference type="ARBA" id="ARBA00023125"/>
    </source>
</evidence>
<reference evidence="7" key="1">
    <citation type="submission" date="2017-07" db="EMBL/GenBank/DDBJ databases">
        <title>Brachybacterium sp. VR2415.</title>
        <authorList>
            <person name="Tak E.J."/>
            <person name="Bae J.-W."/>
        </authorList>
    </citation>
    <scope>NUCLEOTIDE SEQUENCE [LARGE SCALE GENOMIC DNA]</scope>
    <source>
        <strain evidence="7">VR2415</strain>
    </source>
</reference>
<dbReference type="RefSeq" id="WP_089065361.1">
    <property type="nucleotide sequence ID" value="NZ_CP022316.1"/>
</dbReference>
<feature type="domain" description="HTH arsR-type" evidence="5">
    <location>
        <begin position="30"/>
        <end position="125"/>
    </location>
</feature>
<keyword evidence="3" id="KW-0804">Transcription</keyword>
<name>A0A220UDP4_9MICO</name>
<dbReference type="KEGG" id="brv:CFK39_10165"/>
<dbReference type="InterPro" id="IPR036390">
    <property type="entry name" value="WH_DNA-bd_sf"/>
</dbReference>
<dbReference type="CDD" id="cd00090">
    <property type="entry name" value="HTH_ARSR"/>
    <property type="match status" value="1"/>
</dbReference>
<dbReference type="SMART" id="SM00418">
    <property type="entry name" value="HTH_ARSR"/>
    <property type="match status" value="1"/>
</dbReference>
<dbReference type="GO" id="GO:0003700">
    <property type="term" value="F:DNA-binding transcription factor activity"/>
    <property type="evidence" value="ECO:0007669"/>
    <property type="project" value="InterPro"/>
</dbReference>
<protein>
    <submittedName>
        <fullName evidence="6">Transcriptional regulator</fullName>
    </submittedName>
</protein>
<dbReference type="Pfam" id="PF01047">
    <property type="entry name" value="MarR"/>
    <property type="match status" value="1"/>
</dbReference>
<dbReference type="NCBIfam" id="NF033788">
    <property type="entry name" value="HTH_metalloreg"/>
    <property type="match status" value="1"/>
</dbReference>
<evidence type="ECO:0000259" key="5">
    <source>
        <dbReference type="PROSITE" id="PS50987"/>
    </source>
</evidence>
<dbReference type="InterPro" id="IPR011991">
    <property type="entry name" value="ArsR-like_HTH"/>
</dbReference>
<dbReference type="PROSITE" id="PS50987">
    <property type="entry name" value="HTH_ARSR_2"/>
    <property type="match status" value="1"/>
</dbReference>
<dbReference type="EMBL" id="CP022316">
    <property type="protein sequence ID" value="ASK66120.1"/>
    <property type="molecule type" value="Genomic_DNA"/>
</dbReference>
<sequence length="140" mass="15373">MDRDRPLHVRASAEEVTDQALVAELRDLLAQADGVEELADRMALLSDPRRLRILFCLHAHPGVRSSDLASAIDAHESTTSHALALLREAGWIRARRAGREVRYELADGTIHELLHDLGSPHLPGVHHPGEHEPAPPPAPL</sequence>
<evidence type="ECO:0000256" key="4">
    <source>
        <dbReference type="SAM" id="MobiDB-lite"/>
    </source>
</evidence>
<dbReference type="PANTHER" id="PTHR33154:SF33">
    <property type="entry name" value="TRANSCRIPTIONAL REPRESSOR SDPR"/>
    <property type="match status" value="1"/>
</dbReference>
<evidence type="ECO:0000256" key="3">
    <source>
        <dbReference type="ARBA" id="ARBA00023163"/>
    </source>
</evidence>
<evidence type="ECO:0000313" key="6">
    <source>
        <dbReference type="EMBL" id="ASK66120.1"/>
    </source>
</evidence>
<dbReference type="SUPFAM" id="SSF46785">
    <property type="entry name" value="Winged helix' DNA-binding domain"/>
    <property type="match status" value="1"/>
</dbReference>
<dbReference type="Gene3D" id="1.10.10.10">
    <property type="entry name" value="Winged helix-like DNA-binding domain superfamily/Winged helix DNA-binding domain"/>
    <property type="match status" value="1"/>
</dbReference>
<dbReference type="Proteomes" id="UP000198398">
    <property type="component" value="Chromosome"/>
</dbReference>
<gene>
    <name evidence="6" type="ORF">CFK39_10165</name>
</gene>
<dbReference type="PANTHER" id="PTHR33154">
    <property type="entry name" value="TRANSCRIPTIONAL REGULATOR, ARSR FAMILY"/>
    <property type="match status" value="1"/>
</dbReference>
<dbReference type="OrthoDB" id="9810923at2"/>
<organism evidence="6 7">
    <name type="scientific">Brachybacterium avium</name>
    <dbReference type="NCBI Taxonomy" id="2017485"/>
    <lineage>
        <taxon>Bacteria</taxon>
        <taxon>Bacillati</taxon>
        <taxon>Actinomycetota</taxon>
        <taxon>Actinomycetes</taxon>
        <taxon>Micrococcales</taxon>
        <taxon>Dermabacteraceae</taxon>
        <taxon>Brachybacterium</taxon>
    </lineage>
</organism>
<evidence type="ECO:0000313" key="7">
    <source>
        <dbReference type="Proteomes" id="UP000198398"/>
    </source>
</evidence>
<dbReference type="InterPro" id="IPR000835">
    <property type="entry name" value="HTH_MarR-typ"/>
</dbReference>
<keyword evidence="1" id="KW-0805">Transcription regulation</keyword>
<dbReference type="InterPro" id="IPR051081">
    <property type="entry name" value="HTH_MetalResp_TranReg"/>
</dbReference>
<dbReference type="AlphaFoldDB" id="A0A220UDP4"/>
<keyword evidence="7" id="KW-1185">Reference proteome</keyword>
<keyword evidence="2" id="KW-0238">DNA-binding</keyword>
<dbReference type="InterPro" id="IPR036388">
    <property type="entry name" value="WH-like_DNA-bd_sf"/>
</dbReference>
<dbReference type="PRINTS" id="PR00778">
    <property type="entry name" value="HTHARSR"/>
</dbReference>
<feature type="region of interest" description="Disordered" evidence="4">
    <location>
        <begin position="117"/>
        <end position="140"/>
    </location>
</feature>